<comment type="caution">
    <text evidence="12">The sequence shown here is derived from an EMBL/GenBank/DDBJ whole genome shotgun (WGS) entry which is preliminary data.</text>
</comment>
<dbReference type="EC" id="2.4.1.-" evidence="11"/>
<dbReference type="GO" id="GO:0005789">
    <property type="term" value="C:endoplasmic reticulum membrane"/>
    <property type="evidence" value="ECO:0007669"/>
    <property type="project" value="UniProtKB-SubCell"/>
</dbReference>
<proteinExistence type="inferred from homology"/>
<feature type="transmembrane region" description="Helical" evidence="11">
    <location>
        <begin position="97"/>
        <end position="117"/>
    </location>
</feature>
<accession>A0AA88LB12</accession>
<name>A0AA88LB12_ARTSF</name>
<dbReference type="EMBL" id="JAVRJZ010000013">
    <property type="protein sequence ID" value="KAK2714750.1"/>
    <property type="molecule type" value="Genomic_DNA"/>
</dbReference>
<evidence type="ECO:0000256" key="6">
    <source>
        <dbReference type="ARBA" id="ARBA00022692"/>
    </source>
</evidence>
<dbReference type="PANTHER" id="PTHR22760">
    <property type="entry name" value="GLYCOSYLTRANSFERASE"/>
    <property type="match status" value="1"/>
</dbReference>
<dbReference type="Pfam" id="PF03901">
    <property type="entry name" value="Glyco_transf_22"/>
    <property type="match status" value="1"/>
</dbReference>
<keyword evidence="4 11" id="KW-0328">Glycosyltransferase</keyword>
<feature type="transmembrane region" description="Helical" evidence="11">
    <location>
        <begin position="12"/>
        <end position="30"/>
    </location>
</feature>
<dbReference type="InterPro" id="IPR005599">
    <property type="entry name" value="GPI_mannosylTrfase"/>
</dbReference>
<evidence type="ECO:0000313" key="12">
    <source>
        <dbReference type="EMBL" id="KAK2714750.1"/>
    </source>
</evidence>
<protein>
    <recommendedName>
        <fullName evidence="11">Mannosyltransferase</fullName>
        <ecNumber evidence="11">2.4.1.-</ecNumber>
    </recommendedName>
</protein>
<gene>
    <name evidence="12" type="ORF">QYM36_009088</name>
</gene>
<keyword evidence="5" id="KW-0808">Transferase</keyword>
<evidence type="ECO:0000256" key="3">
    <source>
        <dbReference type="ARBA" id="ARBA00022502"/>
    </source>
</evidence>
<evidence type="ECO:0000256" key="10">
    <source>
        <dbReference type="ARBA" id="ARBA00038466"/>
    </source>
</evidence>
<keyword evidence="8 11" id="KW-1133">Transmembrane helix</keyword>
<evidence type="ECO:0000256" key="7">
    <source>
        <dbReference type="ARBA" id="ARBA00022824"/>
    </source>
</evidence>
<comment type="pathway">
    <text evidence="2">Glycolipid biosynthesis; glycosylphosphatidylinositol-anchor biosynthesis.</text>
</comment>
<feature type="transmembrane region" description="Helical" evidence="11">
    <location>
        <begin position="264"/>
        <end position="283"/>
    </location>
</feature>
<evidence type="ECO:0000256" key="8">
    <source>
        <dbReference type="ARBA" id="ARBA00022989"/>
    </source>
</evidence>
<dbReference type="AlphaFoldDB" id="A0AA88LB12"/>
<feature type="transmembrane region" description="Helical" evidence="11">
    <location>
        <begin position="368"/>
        <end position="391"/>
    </location>
</feature>
<feature type="transmembrane region" description="Helical" evidence="11">
    <location>
        <begin position="217"/>
        <end position="243"/>
    </location>
</feature>
<keyword evidence="3" id="KW-0337">GPI-anchor biosynthesis</keyword>
<comment type="subcellular location">
    <subcellularLocation>
        <location evidence="1 11">Endoplasmic reticulum membrane</location>
        <topology evidence="1 11">Multi-pass membrane protein</topology>
    </subcellularLocation>
</comment>
<feature type="transmembrane region" description="Helical" evidence="11">
    <location>
        <begin position="336"/>
        <end position="356"/>
    </location>
</feature>
<dbReference type="GO" id="GO:0006506">
    <property type="term" value="P:GPI anchor biosynthetic process"/>
    <property type="evidence" value="ECO:0007669"/>
    <property type="project" value="UniProtKB-KW"/>
</dbReference>
<evidence type="ECO:0000256" key="9">
    <source>
        <dbReference type="ARBA" id="ARBA00023136"/>
    </source>
</evidence>
<dbReference type="PANTHER" id="PTHR22760:SF3">
    <property type="entry name" value="GPI MANNOSYLTRANSFERASE 4"/>
    <property type="match status" value="1"/>
</dbReference>
<evidence type="ECO:0000256" key="1">
    <source>
        <dbReference type="ARBA" id="ARBA00004477"/>
    </source>
</evidence>
<evidence type="ECO:0000256" key="11">
    <source>
        <dbReference type="RuleBase" id="RU363075"/>
    </source>
</evidence>
<evidence type="ECO:0000256" key="5">
    <source>
        <dbReference type="ARBA" id="ARBA00022679"/>
    </source>
</evidence>
<keyword evidence="9 11" id="KW-0472">Membrane</keyword>
<evidence type="ECO:0000313" key="13">
    <source>
        <dbReference type="Proteomes" id="UP001187531"/>
    </source>
</evidence>
<dbReference type="Proteomes" id="UP001187531">
    <property type="component" value="Unassembled WGS sequence"/>
</dbReference>
<keyword evidence="7 11" id="KW-0256">Endoplasmic reticulum</keyword>
<evidence type="ECO:0000256" key="2">
    <source>
        <dbReference type="ARBA" id="ARBA00004687"/>
    </source>
</evidence>
<dbReference type="GO" id="GO:0000026">
    <property type="term" value="F:alpha-1,2-mannosyltransferase activity"/>
    <property type="evidence" value="ECO:0007669"/>
    <property type="project" value="TreeGrafter"/>
</dbReference>
<sequence>MLREIIASDQYFLLVALRIILILLPQTGVADFEEYKDFVEPLAGWIFGVEATESITPPLPTKSMALPLLFIGLPFKFIEMLSPFLKSEFRINIVQPHYLLLIPRLVFTVLSFLNDFVMYKVAKACKIRPWTSLTLLGSSHVMLIFVTRPLRSSFELCLFSLLLWCVVDSVRGTGASLLYEKYINSKLAVAKVMKDKVNLRKKGKVIKGHNFKHMNKIAFLFTVGIFNRPSFVFFGLVPVFYWLYRGLDSYKSLYVTFHLRMMSLLPVFAITSYVHMFVDSLYYKDIDCVRLLIFQFNFDDVIIAPINYGISLTERIEWNKAEFRSEQIYNTVSNVIYMYGILGVFAFFIVFKIFYHTIMEVWPRKPKYLTLSGMFVTTYFFSLLLLSFTVYDAPVHIVALLPIFCLIFSSVMHGQTGMKGKFLRAVWYSWNMCQCLYLGFFNHGSYQGVLNEISGHLKTRPAMTQTFVILVDEFQPPLYPLFVKKVDAAIKLSNGLVYKPTKLTHIYDYSTMNDTEITESISGTVRLLLEKIEVTSYKYEMLVFLPAAISTSIIKKLPSNTKLKLQKRIYPHISMYDPIDLSDLCSKYKGQFKCEDPWKWFQKKLKLLSVEFYKAVL</sequence>
<organism evidence="12 13">
    <name type="scientific">Artemia franciscana</name>
    <name type="common">Brine shrimp</name>
    <name type="synonym">Artemia sanfranciscana</name>
    <dbReference type="NCBI Taxonomy" id="6661"/>
    <lineage>
        <taxon>Eukaryota</taxon>
        <taxon>Metazoa</taxon>
        <taxon>Ecdysozoa</taxon>
        <taxon>Arthropoda</taxon>
        <taxon>Crustacea</taxon>
        <taxon>Branchiopoda</taxon>
        <taxon>Anostraca</taxon>
        <taxon>Artemiidae</taxon>
        <taxon>Artemia</taxon>
    </lineage>
</organism>
<keyword evidence="6 11" id="KW-0812">Transmembrane</keyword>
<feature type="transmembrane region" description="Helical" evidence="11">
    <location>
        <begin position="397"/>
        <end position="414"/>
    </location>
</feature>
<reference evidence="12" key="1">
    <citation type="submission" date="2023-07" db="EMBL/GenBank/DDBJ databases">
        <title>Chromosome-level genome assembly of Artemia franciscana.</title>
        <authorList>
            <person name="Jo E."/>
        </authorList>
    </citation>
    <scope>NUCLEOTIDE SEQUENCE</scope>
    <source>
        <tissue evidence="12">Whole body</tissue>
    </source>
</reference>
<evidence type="ECO:0000256" key="4">
    <source>
        <dbReference type="ARBA" id="ARBA00022676"/>
    </source>
</evidence>
<comment type="similarity">
    <text evidence="10">Belongs to the glycosyltransferase 22 family. PIGZ subfamily.</text>
</comment>
<keyword evidence="13" id="KW-1185">Reference proteome</keyword>